<gene>
    <name evidence="1" type="ORF">Sjap_013158</name>
</gene>
<protein>
    <submittedName>
        <fullName evidence="1">Uncharacterized protein</fullName>
    </submittedName>
</protein>
<accession>A0AAP0IZV1</accession>
<dbReference type="Proteomes" id="UP001417504">
    <property type="component" value="Unassembled WGS sequence"/>
</dbReference>
<name>A0AAP0IZV1_9MAGN</name>
<dbReference type="PANTHER" id="PTHR33471">
    <property type="entry name" value="ATP-DEPENDENT ZINC METALLOPROTEASE-RELATED"/>
    <property type="match status" value="1"/>
</dbReference>
<comment type="caution">
    <text evidence="1">The sequence shown here is derived from an EMBL/GenBank/DDBJ whole genome shotgun (WGS) entry which is preliminary data.</text>
</comment>
<dbReference type="PANTHER" id="PTHR33471:SF7">
    <property type="entry name" value="ATP-DEPENDENT ZINC METALLOPROTEASE-RELATED"/>
    <property type="match status" value="1"/>
</dbReference>
<reference evidence="1 2" key="1">
    <citation type="submission" date="2024-01" db="EMBL/GenBank/DDBJ databases">
        <title>Genome assemblies of Stephania.</title>
        <authorList>
            <person name="Yang L."/>
        </authorList>
    </citation>
    <scope>NUCLEOTIDE SEQUENCE [LARGE SCALE GENOMIC DNA]</scope>
    <source>
        <strain evidence="1">QJT</strain>
        <tissue evidence="1">Leaf</tissue>
    </source>
</reference>
<keyword evidence="2" id="KW-1185">Reference proteome</keyword>
<proteinExistence type="predicted"/>
<evidence type="ECO:0000313" key="2">
    <source>
        <dbReference type="Proteomes" id="UP001417504"/>
    </source>
</evidence>
<dbReference type="AlphaFoldDB" id="A0AAP0IZV1"/>
<evidence type="ECO:0000313" key="1">
    <source>
        <dbReference type="EMBL" id="KAK9123556.1"/>
    </source>
</evidence>
<sequence>MQMVIQGQAEAGTQFWDEKLEKELAEGRLSSSAFDRYCMILFAGIAAEALIYGEAEGRENDENLFRSICLLFDPPSSIAQTWMPAGTFVHPTMWLEYIRIR</sequence>
<dbReference type="EMBL" id="JBBNAE010000005">
    <property type="protein sequence ID" value="KAK9123556.1"/>
    <property type="molecule type" value="Genomic_DNA"/>
</dbReference>
<organism evidence="1 2">
    <name type="scientific">Stephania japonica</name>
    <dbReference type="NCBI Taxonomy" id="461633"/>
    <lineage>
        <taxon>Eukaryota</taxon>
        <taxon>Viridiplantae</taxon>
        <taxon>Streptophyta</taxon>
        <taxon>Embryophyta</taxon>
        <taxon>Tracheophyta</taxon>
        <taxon>Spermatophyta</taxon>
        <taxon>Magnoliopsida</taxon>
        <taxon>Ranunculales</taxon>
        <taxon>Menispermaceae</taxon>
        <taxon>Menispermoideae</taxon>
        <taxon>Cissampelideae</taxon>
        <taxon>Stephania</taxon>
    </lineage>
</organism>